<dbReference type="OrthoDB" id="1430580at2"/>
<dbReference type="EMBL" id="MLFK01000006">
    <property type="protein sequence ID" value="OIV42215.1"/>
    <property type="molecule type" value="Genomic_DNA"/>
</dbReference>
<evidence type="ECO:0000313" key="2">
    <source>
        <dbReference type="Proteomes" id="UP000182826"/>
    </source>
</evidence>
<dbReference type="Pfam" id="PF05336">
    <property type="entry name" value="rhaM"/>
    <property type="match status" value="1"/>
</dbReference>
<dbReference type="Proteomes" id="UP000182826">
    <property type="component" value="Unassembled WGS sequence"/>
</dbReference>
<dbReference type="AlphaFoldDB" id="A0A1J7BU30"/>
<name>A0A1J7BU30_FLAJO</name>
<dbReference type="PANTHER" id="PTHR43239">
    <property type="entry name" value="UPF0734 PROTEIN DDB_G0273871/DDB_G0273177"/>
    <property type="match status" value="1"/>
</dbReference>
<dbReference type="GO" id="GO:0016857">
    <property type="term" value="F:racemase and epimerase activity, acting on carbohydrates and derivatives"/>
    <property type="evidence" value="ECO:0007669"/>
    <property type="project" value="InterPro"/>
</dbReference>
<proteinExistence type="predicted"/>
<protein>
    <submittedName>
        <fullName evidence="1">L-fucose mutarotase</fullName>
    </submittedName>
</protein>
<dbReference type="InterPro" id="IPR008000">
    <property type="entry name" value="Rham/fucose_mutarotase"/>
</dbReference>
<keyword evidence="2" id="KW-1185">Reference proteome</keyword>
<dbReference type="SUPFAM" id="SSF54909">
    <property type="entry name" value="Dimeric alpha+beta barrel"/>
    <property type="match status" value="1"/>
</dbReference>
<comment type="caution">
    <text evidence="1">The sequence shown here is derived from an EMBL/GenBank/DDBJ whole genome shotgun (WGS) entry which is preliminary data.</text>
</comment>
<gene>
    <name evidence="1" type="ORF">BKM63_11335</name>
</gene>
<dbReference type="InterPro" id="IPR011008">
    <property type="entry name" value="Dimeric_a/b-barrel"/>
</dbReference>
<dbReference type="Gene3D" id="3.30.70.100">
    <property type="match status" value="1"/>
</dbReference>
<accession>A0A1J7BU30</accession>
<reference evidence="1 2" key="1">
    <citation type="submission" date="2016-10" db="EMBL/GenBank/DDBJ databases">
        <title>Draft Genome Sequence of Rhizobacteria Flavobacterium johnsoniae CI04.</title>
        <authorList>
            <person name="Bravo J.I."/>
            <person name="Lozano G.L."/>
            <person name="Handelsman J."/>
        </authorList>
    </citation>
    <scope>NUCLEOTIDE SEQUENCE [LARGE SCALE GENOMIC DNA]</scope>
    <source>
        <strain evidence="1 2">CI04</strain>
    </source>
</reference>
<organism evidence="1 2">
    <name type="scientific">Flavobacterium johnsoniae</name>
    <name type="common">Cytophaga johnsonae</name>
    <dbReference type="NCBI Taxonomy" id="986"/>
    <lineage>
        <taxon>Bacteria</taxon>
        <taxon>Pseudomonadati</taxon>
        <taxon>Bacteroidota</taxon>
        <taxon>Flavobacteriia</taxon>
        <taxon>Flavobacteriales</taxon>
        <taxon>Flavobacteriaceae</taxon>
        <taxon>Flavobacterium</taxon>
    </lineage>
</organism>
<dbReference type="RefSeq" id="WP_071636691.1">
    <property type="nucleotide sequence ID" value="NZ_MLFK01000006.1"/>
</dbReference>
<sequence length="110" mass="13194">MKKYCLALDLNNHPELIAEYIEYHKNVWPEIQKSIKDSGIINLEIYHVDDRLFMIMETNDDFSFTEKAKLDAENPKVQEWETLMWKFQKALPQAKSGEKWILMDKIFELK</sequence>
<evidence type="ECO:0000313" key="1">
    <source>
        <dbReference type="EMBL" id="OIV42215.1"/>
    </source>
</evidence>
<dbReference type="PANTHER" id="PTHR43239:SF1">
    <property type="entry name" value="UPF0734 PROTEIN DDB_G0273871_DDB_G0273177"/>
    <property type="match status" value="1"/>
</dbReference>
<dbReference type="InterPro" id="IPR052996">
    <property type="entry name" value="Carb_Metab_Mutarotase"/>
</dbReference>